<evidence type="ECO:0000313" key="2">
    <source>
        <dbReference type="Proteomes" id="UP000000305"/>
    </source>
</evidence>
<reference evidence="1 2" key="1">
    <citation type="journal article" date="2011" name="Science">
        <title>The ecoresponsive genome of Daphnia pulex.</title>
        <authorList>
            <person name="Colbourne J.K."/>
            <person name="Pfrender M.E."/>
            <person name="Gilbert D."/>
            <person name="Thomas W.K."/>
            <person name="Tucker A."/>
            <person name="Oakley T.H."/>
            <person name="Tokishita S."/>
            <person name="Aerts A."/>
            <person name="Arnold G.J."/>
            <person name="Basu M.K."/>
            <person name="Bauer D.J."/>
            <person name="Caceres C.E."/>
            <person name="Carmel L."/>
            <person name="Casola C."/>
            <person name="Choi J.H."/>
            <person name="Detter J.C."/>
            <person name="Dong Q."/>
            <person name="Dusheyko S."/>
            <person name="Eads B.D."/>
            <person name="Frohlich T."/>
            <person name="Geiler-Samerotte K.A."/>
            <person name="Gerlach D."/>
            <person name="Hatcher P."/>
            <person name="Jogdeo S."/>
            <person name="Krijgsveld J."/>
            <person name="Kriventseva E.V."/>
            <person name="Kultz D."/>
            <person name="Laforsch C."/>
            <person name="Lindquist E."/>
            <person name="Lopez J."/>
            <person name="Manak J.R."/>
            <person name="Muller J."/>
            <person name="Pangilinan J."/>
            <person name="Patwardhan R.P."/>
            <person name="Pitluck S."/>
            <person name="Pritham E.J."/>
            <person name="Rechtsteiner A."/>
            <person name="Rho M."/>
            <person name="Rogozin I.B."/>
            <person name="Sakarya O."/>
            <person name="Salamov A."/>
            <person name="Schaack S."/>
            <person name="Shapiro H."/>
            <person name="Shiga Y."/>
            <person name="Skalitzky C."/>
            <person name="Smith Z."/>
            <person name="Souvorov A."/>
            <person name="Sung W."/>
            <person name="Tang Z."/>
            <person name="Tsuchiya D."/>
            <person name="Tu H."/>
            <person name="Vos H."/>
            <person name="Wang M."/>
            <person name="Wolf Y.I."/>
            <person name="Yamagata H."/>
            <person name="Yamada T."/>
            <person name="Ye Y."/>
            <person name="Shaw J.R."/>
            <person name="Andrews J."/>
            <person name="Crease T.J."/>
            <person name="Tang H."/>
            <person name="Lucas S.M."/>
            <person name="Robertson H.M."/>
            <person name="Bork P."/>
            <person name="Koonin E.V."/>
            <person name="Zdobnov E.M."/>
            <person name="Grigoriev I.V."/>
            <person name="Lynch M."/>
            <person name="Boore J.L."/>
        </authorList>
    </citation>
    <scope>NUCLEOTIDE SEQUENCE [LARGE SCALE GENOMIC DNA]</scope>
</reference>
<dbReference type="InParanoid" id="E9H5B1"/>
<proteinExistence type="predicted"/>
<dbReference type="HOGENOM" id="CLU_2308843_0_0_1"/>
<protein>
    <submittedName>
        <fullName evidence="1">Uncharacterized protein</fullName>
    </submittedName>
</protein>
<accession>E9H5B1</accession>
<keyword evidence="2" id="KW-1185">Reference proteome</keyword>
<organism evidence="1 2">
    <name type="scientific">Daphnia pulex</name>
    <name type="common">Water flea</name>
    <dbReference type="NCBI Taxonomy" id="6669"/>
    <lineage>
        <taxon>Eukaryota</taxon>
        <taxon>Metazoa</taxon>
        <taxon>Ecdysozoa</taxon>
        <taxon>Arthropoda</taxon>
        <taxon>Crustacea</taxon>
        <taxon>Branchiopoda</taxon>
        <taxon>Diplostraca</taxon>
        <taxon>Cladocera</taxon>
        <taxon>Anomopoda</taxon>
        <taxon>Daphniidae</taxon>
        <taxon>Daphnia</taxon>
    </lineage>
</organism>
<dbReference type="OrthoDB" id="8955728at2759"/>
<sequence length="100" mass="11220">MLKKDASWATITSKTLLSFLMKFVAGMQQDRQRLSLIQCQSYDAMTSSFKTGLIDFTTSVLGQPIDRNFQPSANYIGELLGVEYLYNKTGAIVEVIDIDK</sequence>
<dbReference type="KEGG" id="dpx:DAPPUDRAFT_325627"/>
<gene>
    <name evidence="1" type="ORF">DAPPUDRAFT_325627</name>
</gene>
<name>E9H5B1_DAPPU</name>
<dbReference type="EMBL" id="GL732593">
    <property type="protein sequence ID" value="EFX73109.1"/>
    <property type="molecule type" value="Genomic_DNA"/>
</dbReference>
<evidence type="ECO:0000313" key="1">
    <source>
        <dbReference type="EMBL" id="EFX73109.1"/>
    </source>
</evidence>
<dbReference type="AlphaFoldDB" id="E9H5B1"/>
<dbReference type="Proteomes" id="UP000000305">
    <property type="component" value="Unassembled WGS sequence"/>
</dbReference>